<feature type="domain" description="GH15-like" evidence="1">
    <location>
        <begin position="208"/>
        <end position="568"/>
    </location>
</feature>
<dbReference type="Pfam" id="PF19291">
    <property type="entry name" value="TREH_N"/>
    <property type="match status" value="1"/>
</dbReference>
<evidence type="ECO:0000313" key="4">
    <source>
        <dbReference type="Proteomes" id="UP001519289"/>
    </source>
</evidence>
<dbReference type="Gene3D" id="1.50.10.10">
    <property type="match status" value="1"/>
</dbReference>
<reference evidence="3 4" key="1">
    <citation type="submission" date="2021-03" db="EMBL/GenBank/DDBJ databases">
        <title>Genomic Encyclopedia of Type Strains, Phase IV (KMG-IV): sequencing the most valuable type-strain genomes for metagenomic binning, comparative biology and taxonomic classification.</title>
        <authorList>
            <person name="Goeker M."/>
        </authorList>
    </citation>
    <scope>NUCLEOTIDE SEQUENCE [LARGE SCALE GENOMIC DNA]</scope>
    <source>
        <strain evidence="3 4">DSM 27138</strain>
    </source>
</reference>
<dbReference type="Proteomes" id="UP001519289">
    <property type="component" value="Unassembled WGS sequence"/>
</dbReference>
<gene>
    <name evidence="3" type="ORF">J2Z79_002161</name>
</gene>
<proteinExistence type="predicted"/>
<feature type="domain" description="Trehalase-like N-terminal" evidence="2">
    <location>
        <begin position="7"/>
        <end position="105"/>
    </location>
</feature>
<protein>
    <submittedName>
        <fullName evidence="3">GH15 family glucan-1,4-alpha-glucosidase</fullName>
    </submittedName>
</protein>
<dbReference type="PANTHER" id="PTHR31616:SF0">
    <property type="entry name" value="GLUCAN 1,4-ALPHA-GLUCOSIDASE"/>
    <property type="match status" value="1"/>
</dbReference>
<evidence type="ECO:0000259" key="1">
    <source>
        <dbReference type="Pfam" id="PF00723"/>
    </source>
</evidence>
<dbReference type="Pfam" id="PF00723">
    <property type="entry name" value="Glyco_hydro_15"/>
    <property type="match status" value="1"/>
</dbReference>
<organism evidence="3 4">
    <name type="scientific">Symbiobacterium terraclitae</name>
    <dbReference type="NCBI Taxonomy" id="557451"/>
    <lineage>
        <taxon>Bacteria</taxon>
        <taxon>Bacillati</taxon>
        <taxon>Bacillota</taxon>
        <taxon>Clostridia</taxon>
        <taxon>Eubacteriales</taxon>
        <taxon>Symbiobacteriaceae</taxon>
        <taxon>Symbiobacterium</taxon>
    </lineage>
</organism>
<dbReference type="PANTHER" id="PTHR31616">
    <property type="entry name" value="TREHALASE"/>
    <property type="match status" value="1"/>
</dbReference>
<keyword evidence="4" id="KW-1185">Reference proteome</keyword>
<dbReference type="InterPro" id="IPR012341">
    <property type="entry name" value="6hp_glycosidase-like_sf"/>
</dbReference>
<evidence type="ECO:0000259" key="2">
    <source>
        <dbReference type="Pfam" id="PF19291"/>
    </source>
</evidence>
<dbReference type="InterPro" id="IPR045582">
    <property type="entry name" value="Trehalase-like_N"/>
</dbReference>
<dbReference type="EMBL" id="JAGGLG010000017">
    <property type="protein sequence ID" value="MBP2018746.1"/>
    <property type="molecule type" value="Genomic_DNA"/>
</dbReference>
<evidence type="ECO:0000313" key="3">
    <source>
        <dbReference type="EMBL" id="MBP2018746.1"/>
    </source>
</evidence>
<dbReference type="RefSeq" id="WP_209466874.1">
    <property type="nucleotide sequence ID" value="NZ_JAGGLG010000017.1"/>
</dbReference>
<comment type="caution">
    <text evidence="3">The sequence shown here is derived from an EMBL/GenBank/DDBJ whole genome shotgun (WGS) entry which is preliminary data.</text>
</comment>
<name>A0ABS4JT78_9FIRM</name>
<dbReference type="SUPFAM" id="SSF48208">
    <property type="entry name" value="Six-hairpin glycosidases"/>
    <property type="match status" value="1"/>
</dbReference>
<dbReference type="InterPro" id="IPR008928">
    <property type="entry name" value="6-hairpin_glycosidase_sf"/>
</dbReference>
<dbReference type="InterPro" id="IPR011613">
    <property type="entry name" value="GH15-like"/>
</dbReference>
<accession>A0ABS4JT78</accession>
<sequence length="588" mass="65581">MRFHAGLVGNGHTAALVEPDLSISWLCIPRFDSQPLFAAALDPRRGGSLGIQLEVDGRPVALTPAGQHYLGHSAVLQTELAGDGVRLVVTDFMPWGKHGMVRRIALDASGRRAAIRVVGDPVQSAHLPVTREEGLFRTPDGCLLIRGEDLEEASGEARVYLAWGRSAEEAEAALGDLRAASVEAELAAWQEWLRPARSPEGVPAAWAEAYWRSLVVLRLMTYEPTGAIIAAPTASFPAIPGGDHQWDYRYLWLRDGYYTAMTLDAAGLHREARRFYDFCFSLQGPDGHWQQPLYTVDGQDPKERLIDDLAGPGGEVPVRLGNAASGQLQLDNEGNVLHGLWFHYKCTGDREALVRHWDGVRRAAEWILANWERQESGIWEAREYVGHWVHGKVMCRAALAAAARIARALGRDAEAERWTEGARRIAAVTIERGWDPDRQSYVRHWGATPEAFAPMDISVLALVFYGLLPADDPRIRSTVERMYRPADDGGLLLYGGVCRWEQAAVPFYLPTLWLARYHLMAGEVDRCDQWLNACLRAATSLGLMAEHFDGRNGSQWGNFPQAFSHEEIARLVLERAQGWSFFDWEFEN</sequence>